<evidence type="ECO:0000313" key="7">
    <source>
        <dbReference type="Proteomes" id="UP000835052"/>
    </source>
</evidence>
<feature type="region of interest" description="Disordered" evidence="3">
    <location>
        <begin position="554"/>
        <end position="695"/>
    </location>
</feature>
<keyword evidence="1" id="KW-0479">Metal-binding</keyword>
<feature type="region of interest" description="Disordered" evidence="3">
    <location>
        <begin position="1"/>
        <end position="29"/>
    </location>
</feature>
<dbReference type="SUPFAM" id="SSF81301">
    <property type="entry name" value="Nucleotidyltransferase"/>
    <property type="match status" value="1"/>
</dbReference>
<dbReference type="GO" id="GO:1990817">
    <property type="term" value="F:poly(A) RNA polymerase activity"/>
    <property type="evidence" value="ECO:0007669"/>
    <property type="project" value="InterPro"/>
</dbReference>
<feature type="compositionally biased region" description="Polar residues" evidence="3">
    <location>
        <begin position="563"/>
        <end position="572"/>
    </location>
</feature>
<comment type="caution">
    <text evidence="6">The sequence shown here is derived from an EMBL/GenBank/DDBJ whole genome shotgun (WGS) entry which is preliminary data.</text>
</comment>
<dbReference type="PANTHER" id="PTHR23092:SF15">
    <property type="entry name" value="INACTIVE NON-CANONICAL POLY(A) RNA POLYMERASE PROTEIN TRF4-2-RELATED"/>
    <property type="match status" value="1"/>
</dbReference>
<dbReference type="EMBL" id="CAJGYM010000004">
    <property type="protein sequence ID" value="CAD6186160.1"/>
    <property type="molecule type" value="Genomic_DNA"/>
</dbReference>
<dbReference type="Gene3D" id="1.10.1410.10">
    <property type="match status" value="1"/>
</dbReference>
<dbReference type="GO" id="GO:0046872">
    <property type="term" value="F:metal ion binding"/>
    <property type="evidence" value="ECO:0007669"/>
    <property type="project" value="UniProtKB-KW"/>
</dbReference>
<feature type="compositionally biased region" description="Low complexity" evidence="3">
    <location>
        <begin position="626"/>
        <end position="647"/>
    </location>
</feature>
<feature type="compositionally biased region" description="Low complexity" evidence="3">
    <location>
        <begin position="456"/>
        <end position="477"/>
    </location>
</feature>
<dbReference type="SUPFAM" id="SSF81631">
    <property type="entry name" value="PAP/OAS1 substrate-binding domain"/>
    <property type="match status" value="1"/>
</dbReference>
<dbReference type="InterPro" id="IPR054708">
    <property type="entry name" value="MTPAP-like_central"/>
</dbReference>
<feature type="compositionally biased region" description="Basic and acidic residues" evidence="3">
    <location>
        <begin position="507"/>
        <end position="518"/>
    </location>
</feature>
<dbReference type="OrthoDB" id="273917at2759"/>
<evidence type="ECO:0008006" key="8">
    <source>
        <dbReference type="Google" id="ProtNLM"/>
    </source>
</evidence>
<accession>A0A8S1GYH2</accession>
<protein>
    <recommendedName>
        <fullName evidence="8">Polynucleotide adenylyltransferase</fullName>
    </recommendedName>
</protein>
<sequence>MKDRETVENLGQPSTSAMPAEEELKKPRNRHEDVTNRWFGYQKPYPHAPWSTKRYNMNIEGLHEEILDLYHWIKPTSLEANVRRRVFEKVAAAIRERWKEYDVRISMFGSLLTNLFLPSSDIDVLVECAEWGQPTTDILEKTGDSLKSSGLAESISVYKDAFVPIVKMIDRDTRLSLDISFNTVQGVRAAQFYDKVKDEFPVIEPLVLVLKQFLHHRSLNQTFTGGLSSYGLILMLVNFFQIYALPLRRKHAYDEGVNLGELLIRFFEVYSQEFNYVDVAINVSKMRYEKKRRQEGPKAPRSPGCLSVQDPLLSCVYCGGNDVGRSTYNYNRVAVAFAEALQVIIAAITVRDRPRSSIWHSVYSGSLLAKIMPFTEKEIFYRSWLKGFSLSYGEDNVYQMNVLCNTLLSPVLDMKKFEWLRNLPTKVSRPLPIVAPDEANEKKEEKAAALQEEVLAGTSTENTSSSSDTTLTNDVSDGNVTIVEEPLRIPRPPSSSNSSASTAMSLSERENESPPLSIEEKQTFKKPFSEVVAAAPSASSEKFGGSINGNSSRYVNGYHSTAPRHNNNSSRNGYYPYRQKRNSDDRSTERTGSSGYASQGEYQHHPRNHQRHNNQHHRSNGYHPQSNGNSNPSSSAASSTSSLSRGSPTPPLTNEVPPYDYAAATASGIPKHHRKSYGGAPKKPAWTESCRGQEPEDVVQRLLWLSAEFAPKVMTPTSPEN</sequence>
<reference evidence="6" key="1">
    <citation type="submission" date="2020-10" db="EMBL/GenBank/DDBJ databases">
        <authorList>
            <person name="Kikuchi T."/>
        </authorList>
    </citation>
    <scope>NUCLEOTIDE SEQUENCE</scope>
    <source>
        <strain evidence="6">NKZ352</strain>
    </source>
</reference>
<evidence type="ECO:0000256" key="2">
    <source>
        <dbReference type="ARBA" id="ARBA00022842"/>
    </source>
</evidence>
<gene>
    <name evidence="6" type="ORF">CAUJ_LOCUS2079</name>
</gene>
<dbReference type="PANTHER" id="PTHR23092">
    <property type="entry name" value="POLY(A) RNA POLYMERASE"/>
    <property type="match status" value="1"/>
</dbReference>
<feature type="compositionally biased region" description="Low complexity" evidence="3">
    <location>
        <begin position="494"/>
        <end position="506"/>
    </location>
</feature>
<dbReference type="Proteomes" id="UP000835052">
    <property type="component" value="Unassembled WGS sequence"/>
</dbReference>
<dbReference type="Pfam" id="PF22600">
    <property type="entry name" value="MTPAP-like_central"/>
    <property type="match status" value="1"/>
</dbReference>
<dbReference type="InterPro" id="IPR002058">
    <property type="entry name" value="PAP_assoc"/>
</dbReference>
<dbReference type="Gene3D" id="3.30.460.10">
    <property type="entry name" value="Beta Polymerase, domain 2"/>
    <property type="match status" value="1"/>
</dbReference>
<dbReference type="GO" id="GO:0031123">
    <property type="term" value="P:RNA 3'-end processing"/>
    <property type="evidence" value="ECO:0007669"/>
    <property type="project" value="TreeGrafter"/>
</dbReference>
<feature type="domain" description="Poly(A) RNA polymerase mitochondrial-like central palm" evidence="5">
    <location>
        <begin position="62"/>
        <end position="191"/>
    </location>
</feature>
<evidence type="ECO:0000256" key="3">
    <source>
        <dbReference type="SAM" id="MobiDB-lite"/>
    </source>
</evidence>
<dbReference type="GO" id="GO:0005730">
    <property type="term" value="C:nucleolus"/>
    <property type="evidence" value="ECO:0007669"/>
    <property type="project" value="TreeGrafter"/>
</dbReference>
<feature type="domain" description="PAP-associated" evidence="4">
    <location>
        <begin position="258"/>
        <end position="312"/>
    </location>
</feature>
<dbReference type="CDD" id="cd05402">
    <property type="entry name" value="NT_PAP_TUTase"/>
    <property type="match status" value="1"/>
</dbReference>
<evidence type="ECO:0000259" key="5">
    <source>
        <dbReference type="Pfam" id="PF22600"/>
    </source>
</evidence>
<organism evidence="6 7">
    <name type="scientific">Caenorhabditis auriculariae</name>
    <dbReference type="NCBI Taxonomy" id="2777116"/>
    <lineage>
        <taxon>Eukaryota</taxon>
        <taxon>Metazoa</taxon>
        <taxon>Ecdysozoa</taxon>
        <taxon>Nematoda</taxon>
        <taxon>Chromadorea</taxon>
        <taxon>Rhabditida</taxon>
        <taxon>Rhabditina</taxon>
        <taxon>Rhabditomorpha</taxon>
        <taxon>Rhabditoidea</taxon>
        <taxon>Rhabditidae</taxon>
        <taxon>Peloderinae</taxon>
        <taxon>Caenorhabditis</taxon>
    </lineage>
</organism>
<name>A0A8S1GYH2_9PELO</name>
<feature type="region of interest" description="Disordered" evidence="3">
    <location>
        <begin position="456"/>
        <end position="518"/>
    </location>
</feature>
<keyword evidence="2" id="KW-0460">Magnesium</keyword>
<dbReference type="InterPro" id="IPR045862">
    <property type="entry name" value="Trf4-like"/>
</dbReference>
<dbReference type="InterPro" id="IPR043519">
    <property type="entry name" value="NT_sf"/>
</dbReference>
<dbReference type="GO" id="GO:0031499">
    <property type="term" value="C:TRAMP complex"/>
    <property type="evidence" value="ECO:0007669"/>
    <property type="project" value="TreeGrafter"/>
</dbReference>
<feature type="compositionally biased region" description="Basic residues" evidence="3">
    <location>
        <begin position="605"/>
        <end position="620"/>
    </location>
</feature>
<evidence type="ECO:0000256" key="1">
    <source>
        <dbReference type="ARBA" id="ARBA00022723"/>
    </source>
</evidence>
<dbReference type="AlphaFoldDB" id="A0A8S1GYH2"/>
<feature type="compositionally biased region" description="Polar residues" evidence="3">
    <location>
        <begin position="590"/>
        <end position="601"/>
    </location>
</feature>
<evidence type="ECO:0000259" key="4">
    <source>
        <dbReference type="Pfam" id="PF03828"/>
    </source>
</evidence>
<keyword evidence="7" id="KW-1185">Reference proteome</keyword>
<evidence type="ECO:0000313" key="6">
    <source>
        <dbReference type="EMBL" id="CAD6186160.1"/>
    </source>
</evidence>
<dbReference type="GO" id="GO:0043634">
    <property type="term" value="P:polyadenylation-dependent ncRNA catabolic process"/>
    <property type="evidence" value="ECO:0007669"/>
    <property type="project" value="TreeGrafter"/>
</dbReference>
<proteinExistence type="predicted"/>
<dbReference type="GO" id="GO:0003729">
    <property type="term" value="F:mRNA binding"/>
    <property type="evidence" value="ECO:0007669"/>
    <property type="project" value="TreeGrafter"/>
</dbReference>
<dbReference type="Pfam" id="PF03828">
    <property type="entry name" value="PAP_assoc"/>
    <property type="match status" value="1"/>
</dbReference>